<evidence type="ECO:0000256" key="1">
    <source>
        <dbReference type="SAM" id="SignalP"/>
    </source>
</evidence>
<feature type="signal peptide" evidence="1">
    <location>
        <begin position="1"/>
        <end position="21"/>
    </location>
</feature>
<proteinExistence type="predicted"/>
<organism evidence="3 4">
    <name type="scientific">Methylobacterium indicum</name>
    <dbReference type="NCBI Taxonomy" id="1775910"/>
    <lineage>
        <taxon>Bacteria</taxon>
        <taxon>Pseudomonadati</taxon>
        <taxon>Pseudomonadota</taxon>
        <taxon>Alphaproteobacteria</taxon>
        <taxon>Hyphomicrobiales</taxon>
        <taxon>Methylobacteriaceae</taxon>
        <taxon>Methylobacterium</taxon>
    </lineage>
</organism>
<dbReference type="InterPro" id="IPR025711">
    <property type="entry name" value="PepSY"/>
</dbReference>
<dbReference type="RefSeq" id="WP_058618675.1">
    <property type="nucleotide sequence ID" value="NZ_AP024145.1"/>
</dbReference>
<evidence type="ECO:0000313" key="4">
    <source>
        <dbReference type="Proteomes" id="UP000663508"/>
    </source>
</evidence>
<keyword evidence="1" id="KW-0732">Signal</keyword>
<name>A0A8H8WSR5_9HYPH</name>
<dbReference type="Pfam" id="PF03413">
    <property type="entry name" value="PepSY"/>
    <property type="match status" value="2"/>
</dbReference>
<sequence length="198" mass="20991">MLTRFLATAGALALTTGLALAQTTAPTAPTAPGTAPMATTAAPDATKDMKEWQAVKLAKISLADAIATAEKKDGNGRAIDADFEKADSKNPMHWSIKVVYPDGKLVEHGINAETGALYKSENQPIERYFTRLKVADFNNAKVSLKDALAIAEKQAGGGKAYEAEVEREGSAVAYEIKVALADKEQEVKVGPDGQIMKD</sequence>
<evidence type="ECO:0000313" key="3">
    <source>
        <dbReference type="EMBL" id="BCM83684.1"/>
    </source>
</evidence>
<accession>A0A8H8WSR5</accession>
<dbReference type="Gene3D" id="3.10.450.40">
    <property type="match status" value="2"/>
</dbReference>
<reference evidence="3" key="1">
    <citation type="submission" date="2020-11" db="EMBL/GenBank/DDBJ databases">
        <title>Complete genome sequence of a novel pathogenic Methylobacterium strain isolated from rice in Vietnam.</title>
        <authorList>
            <person name="Lai K."/>
            <person name="Okazaki S."/>
            <person name="Higashi K."/>
            <person name="Mori H."/>
            <person name="Toyoda A."/>
            <person name="Kurokawa K."/>
        </authorList>
    </citation>
    <scope>NUCLEOTIDE SEQUENCE</scope>
    <source>
        <strain evidence="3">VL1</strain>
    </source>
</reference>
<dbReference type="AlphaFoldDB" id="A0A8H8WSR5"/>
<feature type="domain" description="PepSY" evidence="2">
    <location>
        <begin position="59"/>
        <end position="117"/>
    </location>
</feature>
<feature type="domain" description="PepSY" evidence="2">
    <location>
        <begin position="141"/>
        <end position="180"/>
    </location>
</feature>
<dbReference type="KEGG" id="mind:mvi_21450"/>
<dbReference type="Proteomes" id="UP000663508">
    <property type="component" value="Chromosome"/>
</dbReference>
<gene>
    <name evidence="3" type="ORF">mvi_21450</name>
</gene>
<dbReference type="EMBL" id="AP024145">
    <property type="protein sequence ID" value="BCM83684.1"/>
    <property type="molecule type" value="Genomic_DNA"/>
</dbReference>
<feature type="chain" id="PRO_5034003869" description="PepSY domain-containing protein" evidence="1">
    <location>
        <begin position="22"/>
        <end position="198"/>
    </location>
</feature>
<protein>
    <recommendedName>
        <fullName evidence="2">PepSY domain-containing protein</fullName>
    </recommendedName>
</protein>
<evidence type="ECO:0000259" key="2">
    <source>
        <dbReference type="Pfam" id="PF03413"/>
    </source>
</evidence>
<dbReference type="OrthoDB" id="7991900at2"/>